<evidence type="ECO:0000313" key="1">
    <source>
        <dbReference type="EMBL" id="PHZ83552.1"/>
    </source>
</evidence>
<dbReference type="AlphaFoldDB" id="A0A2G4YMK5"/>
<accession>A0A2G4YMK5</accession>
<protein>
    <submittedName>
        <fullName evidence="1">Uncharacterized protein</fullName>
    </submittedName>
</protein>
<name>A0A2G4YMK5_9PROT</name>
<keyword evidence="2" id="KW-1185">Reference proteome</keyword>
<dbReference type="InParanoid" id="A0A2G4YMK5"/>
<comment type="caution">
    <text evidence="1">The sequence shown here is derived from an EMBL/GenBank/DDBJ whole genome shotgun (WGS) entry which is preliminary data.</text>
</comment>
<sequence length="72" mass="8481">MAQKETWGTQDVQAGEVTLSAERLLELQRRMAVDHWRGREEEARSCLTEYCQLVDALYFNRRIQVRQGPDLK</sequence>
<reference evidence="1 2" key="1">
    <citation type="submission" date="2017-10" db="EMBL/GenBank/DDBJ databases">
        <title>Frigbacter circumglobatus gen. nov. sp. nov., isolated from sediment cultured in situ.</title>
        <authorList>
            <person name="Zhao Z."/>
        </authorList>
    </citation>
    <scope>NUCLEOTIDE SEQUENCE [LARGE SCALE GENOMIC DNA]</scope>
    <source>
        <strain evidence="1 2">ZYL</strain>
    </source>
</reference>
<dbReference type="EMBL" id="PDEM01000032">
    <property type="protein sequence ID" value="PHZ83552.1"/>
    <property type="molecule type" value="Genomic_DNA"/>
</dbReference>
<proteinExistence type="predicted"/>
<dbReference type="Proteomes" id="UP000229730">
    <property type="component" value="Unassembled WGS sequence"/>
</dbReference>
<dbReference type="RefSeq" id="WP_099475057.1">
    <property type="nucleotide sequence ID" value="NZ_CP041025.1"/>
</dbReference>
<gene>
    <name evidence="1" type="ORF">CRD36_16435</name>
</gene>
<organism evidence="1 2">
    <name type="scientific">Paremcibacter congregatus</name>
    <dbReference type="NCBI Taxonomy" id="2043170"/>
    <lineage>
        <taxon>Bacteria</taxon>
        <taxon>Pseudomonadati</taxon>
        <taxon>Pseudomonadota</taxon>
        <taxon>Alphaproteobacteria</taxon>
        <taxon>Emcibacterales</taxon>
        <taxon>Emcibacteraceae</taxon>
        <taxon>Paremcibacter</taxon>
    </lineage>
</organism>
<evidence type="ECO:0000313" key="2">
    <source>
        <dbReference type="Proteomes" id="UP000229730"/>
    </source>
</evidence>